<feature type="compositionally biased region" description="Acidic residues" evidence="1">
    <location>
        <begin position="39"/>
        <end position="49"/>
    </location>
</feature>
<evidence type="ECO:0000256" key="1">
    <source>
        <dbReference type="SAM" id="MobiDB-lite"/>
    </source>
</evidence>
<reference evidence="2 3" key="1">
    <citation type="submission" date="2023-01" db="EMBL/GenBank/DDBJ databases">
        <title>Analysis of 21 Apiospora genomes using comparative genomics revels a genus with tremendous synthesis potential of carbohydrate active enzymes and secondary metabolites.</title>
        <authorList>
            <person name="Sorensen T."/>
        </authorList>
    </citation>
    <scope>NUCLEOTIDE SEQUENCE [LARGE SCALE GENOMIC DNA]</scope>
    <source>
        <strain evidence="2 3">CBS 117206</strain>
    </source>
</reference>
<protein>
    <submittedName>
        <fullName evidence="2">Uncharacterized protein</fullName>
    </submittedName>
</protein>
<sequence>MIYEYLLVHTDGPIHLFRARGEQEGEQESEQEAEKEGEQEGEQESEQGSEQESAPSNEPSASFDVPMELAWNRITPPPSTLEPAILRLNRQTKWEGSGFLYAHNRFGLVECYSMDMDMRPPIPYNFPAFFAQRIGSYNASLVREVITGQWFPVRIRVHGMAEIFKPMDPKRLLELFPHLKSYGYRLFGNEKPWYRMEPVSRLSWYLRCVNFPVI</sequence>
<evidence type="ECO:0000313" key="3">
    <source>
        <dbReference type="Proteomes" id="UP001392437"/>
    </source>
</evidence>
<name>A0AAW0QGN6_9PEZI</name>
<organism evidence="2 3">
    <name type="scientific">Apiospora kogelbergensis</name>
    <dbReference type="NCBI Taxonomy" id="1337665"/>
    <lineage>
        <taxon>Eukaryota</taxon>
        <taxon>Fungi</taxon>
        <taxon>Dikarya</taxon>
        <taxon>Ascomycota</taxon>
        <taxon>Pezizomycotina</taxon>
        <taxon>Sordariomycetes</taxon>
        <taxon>Xylariomycetidae</taxon>
        <taxon>Amphisphaeriales</taxon>
        <taxon>Apiosporaceae</taxon>
        <taxon>Apiospora</taxon>
    </lineage>
</organism>
<dbReference type="Proteomes" id="UP001392437">
    <property type="component" value="Unassembled WGS sequence"/>
</dbReference>
<gene>
    <name evidence="2" type="ORF">PG999_008544</name>
</gene>
<dbReference type="EMBL" id="JAQQWP010000008">
    <property type="protein sequence ID" value="KAK8105185.1"/>
    <property type="molecule type" value="Genomic_DNA"/>
</dbReference>
<feature type="region of interest" description="Disordered" evidence="1">
    <location>
        <begin position="19"/>
        <end position="62"/>
    </location>
</feature>
<dbReference type="AlphaFoldDB" id="A0AAW0QGN6"/>
<keyword evidence="3" id="KW-1185">Reference proteome</keyword>
<comment type="caution">
    <text evidence="2">The sequence shown here is derived from an EMBL/GenBank/DDBJ whole genome shotgun (WGS) entry which is preliminary data.</text>
</comment>
<proteinExistence type="predicted"/>
<accession>A0AAW0QGN6</accession>
<evidence type="ECO:0000313" key="2">
    <source>
        <dbReference type="EMBL" id="KAK8105185.1"/>
    </source>
</evidence>